<gene>
    <name evidence="9" type="ORF">MGAL_10B060383</name>
</gene>
<feature type="transmembrane region" description="Helical" evidence="8">
    <location>
        <begin position="522"/>
        <end position="549"/>
    </location>
</feature>
<protein>
    <recommendedName>
        <fullName evidence="2">chitin synthase</fullName>
        <ecNumber evidence="2">2.4.1.16</ecNumber>
    </recommendedName>
</protein>
<evidence type="ECO:0000256" key="2">
    <source>
        <dbReference type="ARBA" id="ARBA00012543"/>
    </source>
</evidence>
<evidence type="ECO:0000256" key="7">
    <source>
        <dbReference type="SAM" id="MobiDB-lite"/>
    </source>
</evidence>
<dbReference type="GO" id="GO:0006031">
    <property type="term" value="P:chitin biosynthetic process"/>
    <property type="evidence" value="ECO:0007669"/>
    <property type="project" value="TreeGrafter"/>
</dbReference>
<comment type="subcellular location">
    <subcellularLocation>
        <location evidence="1">Membrane</location>
        <topology evidence="1">Multi-pass membrane protein</topology>
    </subcellularLocation>
</comment>
<dbReference type="EMBL" id="UYJE01002964">
    <property type="protein sequence ID" value="VDI15320.1"/>
    <property type="molecule type" value="Genomic_DNA"/>
</dbReference>
<organism evidence="9 10">
    <name type="scientific">Mytilus galloprovincialis</name>
    <name type="common">Mediterranean mussel</name>
    <dbReference type="NCBI Taxonomy" id="29158"/>
    <lineage>
        <taxon>Eukaryota</taxon>
        <taxon>Metazoa</taxon>
        <taxon>Spiralia</taxon>
        <taxon>Lophotrochozoa</taxon>
        <taxon>Mollusca</taxon>
        <taxon>Bivalvia</taxon>
        <taxon>Autobranchia</taxon>
        <taxon>Pteriomorphia</taxon>
        <taxon>Mytilida</taxon>
        <taxon>Mytiloidea</taxon>
        <taxon>Mytilidae</taxon>
        <taxon>Mytilinae</taxon>
        <taxon>Mytilus</taxon>
    </lineage>
</organism>
<feature type="compositionally biased region" description="Basic and acidic residues" evidence="7">
    <location>
        <begin position="768"/>
        <end position="786"/>
    </location>
</feature>
<keyword evidence="9" id="KW-0808">Transferase</keyword>
<dbReference type="OrthoDB" id="370884at2759"/>
<feature type="transmembrane region" description="Helical" evidence="8">
    <location>
        <begin position="584"/>
        <end position="604"/>
    </location>
</feature>
<dbReference type="InterPro" id="IPR036259">
    <property type="entry name" value="MFS_trans_sf"/>
</dbReference>
<keyword evidence="4 8" id="KW-0812">Transmembrane</keyword>
<dbReference type="SUPFAM" id="SSF53448">
    <property type="entry name" value="Nucleotide-diphospho-sugar transferases"/>
    <property type="match status" value="1"/>
</dbReference>
<evidence type="ECO:0000256" key="6">
    <source>
        <dbReference type="ARBA" id="ARBA00023136"/>
    </source>
</evidence>
<evidence type="ECO:0000313" key="10">
    <source>
        <dbReference type="Proteomes" id="UP000596742"/>
    </source>
</evidence>
<evidence type="ECO:0000256" key="4">
    <source>
        <dbReference type="ARBA" id="ARBA00022692"/>
    </source>
</evidence>
<dbReference type="GO" id="GO:0016020">
    <property type="term" value="C:membrane"/>
    <property type="evidence" value="ECO:0007669"/>
    <property type="project" value="UniProtKB-SubCell"/>
</dbReference>
<keyword evidence="5 8" id="KW-1133">Transmembrane helix</keyword>
<proteinExistence type="predicted"/>
<feature type="transmembrane region" description="Helical" evidence="8">
    <location>
        <begin position="638"/>
        <end position="661"/>
    </location>
</feature>
<feature type="compositionally biased region" description="Basic and acidic residues" evidence="7">
    <location>
        <begin position="740"/>
        <end position="757"/>
    </location>
</feature>
<evidence type="ECO:0000256" key="1">
    <source>
        <dbReference type="ARBA" id="ARBA00004141"/>
    </source>
</evidence>
<dbReference type="Proteomes" id="UP000596742">
    <property type="component" value="Unassembled WGS sequence"/>
</dbReference>
<dbReference type="InterPro" id="IPR004835">
    <property type="entry name" value="Chitin_synth"/>
</dbReference>
<name>A0A8B6D7E7_MYTGA</name>
<dbReference type="InterPro" id="IPR029044">
    <property type="entry name" value="Nucleotide-diphossugar_trans"/>
</dbReference>
<feature type="compositionally biased region" description="Polar residues" evidence="7">
    <location>
        <begin position="38"/>
        <end position="81"/>
    </location>
</feature>
<evidence type="ECO:0000256" key="5">
    <source>
        <dbReference type="ARBA" id="ARBA00022989"/>
    </source>
</evidence>
<reference evidence="9" key="1">
    <citation type="submission" date="2018-11" db="EMBL/GenBank/DDBJ databases">
        <authorList>
            <person name="Alioto T."/>
            <person name="Alioto T."/>
        </authorList>
    </citation>
    <scope>NUCLEOTIDE SEQUENCE</scope>
</reference>
<keyword evidence="10" id="KW-1185">Reference proteome</keyword>
<evidence type="ECO:0000313" key="9">
    <source>
        <dbReference type="EMBL" id="VDI15320.1"/>
    </source>
</evidence>
<comment type="caution">
    <text evidence="9">The sequence shown here is derived from an EMBL/GenBank/DDBJ whole genome shotgun (WGS) entry which is preliminary data.</text>
</comment>
<feature type="transmembrane region" description="Helical" evidence="8">
    <location>
        <begin position="97"/>
        <end position="117"/>
    </location>
</feature>
<keyword evidence="6 8" id="KW-0472">Membrane</keyword>
<dbReference type="GO" id="GO:0004100">
    <property type="term" value="F:chitin synthase activity"/>
    <property type="evidence" value="ECO:0007669"/>
    <property type="project" value="UniProtKB-EC"/>
</dbReference>
<sequence length="786" mass="90107">MEDYSKERSFTPVEPFREVDDEINLLTENSGRKKKSGQRTSTAEQNAACKSSTAGEQNATGSCTSAGDQYKTRSSSSNREPQTPDDKTADRRCLERFLTITFSVFLFLTVLGSGYIARITLHILIWNIGPPMESNSNVSRLITFNGSMTPNCTACNVTTCQTTMTTEVTWTWALVLVPSSFSSCLRALPIRSDILCVCCATVWHEEDDEMLQLLKSLISLEEQQRKNKRNKDETFDLEAHIFFDDAFIENDDHTKSTERNLYVETLIKMVKKATKIERYEVEITPYGERLVYNLSTENQLVVHLKDKNKIRNKKRWSQVMYMRYILEHKYKQSNSKFAAEDIYILALDGDVKFKPEAFLSLMRRLKKSKNTGAACGRIHPIGLGPIVWYQKFEYAISHWLQKSTEHVIGCVLCSPGCFSLFRGSSLLGVIDTYSEEPSKPIHYLQYDQGEDRWLCTLLLKAGEAIEYASESHAKTFAPEGFYEFYNQRRRWTPSTMANILDLLLSCKQIRNTNTSMSIPYIVYHWCLFVSTLLTPGTIFMLIVGAIIVSFQWIHSLITLSVIAILVSVFLLMCIHASTQIQLQFAAILSGIFGIVMVIGLIGVIRDAVASGLCSITTIFILFVVGVFVISAILHLKEIHYLFLGLLYFFAIPSVSMLMFLYSIGNLHDVSWGTRDNKFESDSTKNKRQEEMKEEKGYFCSFGQWCTCMYCPTNHYTKDDFIYESILNKWKYLKDDLENDNKENSDANRRNSDTEALTKGKRVIKKRKHIEENDPKDINEDEKMFWE</sequence>
<dbReference type="EC" id="2.4.1.16" evidence="2"/>
<feature type="transmembrane region" description="Helical" evidence="8">
    <location>
        <begin position="611"/>
        <end position="632"/>
    </location>
</feature>
<dbReference type="GO" id="GO:0071944">
    <property type="term" value="C:cell periphery"/>
    <property type="evidence" value="ECO:0007669"/>
    <property type="project" value="TreeGrafter"/>
</dbReference>
<dbReference type="PANTHER" id="PTHR22914:SF42">
    <property type="entry name" value="CHITIN SYNTHASE"/>
    <property type="match status" value="1"/>
</dbReference>
<accession>A0A8B6D7E7</accession>
<evidence type="ECO:0000256" key="8">
    <source>
        <dbReference type="SAM" id="Phobius"/>
    </source>
</evidence>
<dbReference type="AlphaFoldDB" id="A0A8B6D7E7"/>
<keyword evidence="3 9" id="KW-0328">Glycosyltransferase</keyword>
<feature type="region of interest" description="Disordered" evidence="7">
    <location>
        <begin position="1"/>
        <end position="88"/>
    </location>
</feature>
<dbReference type="SUPFAM" id="SSF103473">
    <property type="entry name" value="MFS general substrate transporter"/>
    <property type="match status" value="1"/>
</dbReference>
<evidence type="ECO:0000256" key="3">
    <source>
        <dbReference type="ARBA" id="ARBA00022676"/>
    </source>
</evidence>
<feature type="transmembrane region" description="Helical" evidence="8">
    <location>
        <begin position="556"/>
        <end position="578"/>
    </location>
</feature>
<dbReference type="Pfam" id="PF03142">
    <property type="entry name" value="Chitin_synth_2"/>
    <property type="match status" value="1"/>
</dbReference>
<feature type="region of interest" description="Disordered" evidence="7">
    <location>
        <begin position="740"/>
        <end position="786"/>
    </location>
</feature>
<feature type="compositionally biased region" description="Basic residues" evidence="7">
    <location>
        <begin position="758"/>
        <end position="767"/>
    </location>
</feature>
<dbReference type="PANTHER" id="PTHR22914">
    <property type="entry name" value="CHITIN SYNTHASE"/>
    <property type="match status" value="1"/>
</dbReference>